<dbReference type="Gene3D" id="3.20.20.70">
    <property type="entry name" value="Aldolase class I"/>
    <property type="match status" value="1"/>
</dbReference>
<keyword evidence="8" id="KW-0479">Metal-binding</keyword>
<evidence type="ECO:0000256" key="5">
    <source>
        <dbReference type="ARBA" id="ARBA00022563"/>
    </source>
</evidence>
<protein>
    <recommendedName>
        <fullName evidence="3">formate--tetrahydrofolate ligase</fullName>
        <ecNumber evidence="3">6.3.4.3</ecNumber>
    </recommendedName>
</protein>
<dbReference type="EC" id="6.3.4.3" evidence="3"/>
<feature type="region of interest" description="Disordered" evidence="13">
    <location>
        <begin position="560"/>
        <end position="585"/>
    </location>
</feature>
<dbReference type="InterPro" id="IPR013785">
    <property type="entry name" value="Aldolase_TIM"/>
</dbReference>
<keyword evidence="9" id="KW-0547">Nucleotide-binding</keyword>
<evidence type="ECO:0000256" key="8">
    <source>
        <dbReference type="ARBA" id="ARBA00022723"/>
    </source>
</evidence>
<keyword evidence="11" id="KW-0408">Iron</keyword>
<dbReference type="PANTHER" id="PTHR10949:SF0">
    <property type="entry name" value="LIPOYL SYNTHASE, MITOCHONDRIAL"/>
    <property type="match status" value="1"/>
</dbReference>
<evidence type="ECO:0000313" key="16">
    <source>
        <dbReference type="Proteomes" id="UP001642464"/>
    </source>
</evidence>
<dbReference type="Pfam" id="PF04055">
    <property type="entry name" value="Radical_SAM"/>
    <property type="match status" value="1"/>
</dbReference>
<evidence type="ECO:0000256" key="6">
    <source>
        <dbReference type="ARBA" id="ARBA00022598"/>
    </source>
</evidence>
<evidence type="ECO:0000256" key="13">
    <source>
        <dbReference type="SAM" id="MobiDB-lite"/>
    </source>
</evidence>
<evidence type="ECO:0000256" key="11">
    <source>
        <dbReference type="ARBA" id="ARBA00023004"/>
    </source>
</evidence>
<dbReference type="InterPro" id="IPR020628">
    <property type="entry name" value="Formate_THF_ligase_CS"/>
</dbReference>
<comment type="pathway">
    <text evidence="2">One-carbon metabolism; tetrahydrofolate interconversion.</text>
</comment>
<dbReference type="InterPro" id="IPR027417">
    <property type="entry name" value="P-loop_NTPase"/>
</dbReference>
<proteinExistence type="inferred from homology"/>
<dbReference type="SUPFAM" id="SSF102114">
    <property type="entry name" value="Radical SAM enzymes"/>
    <property type="match status" value="1"/>
</dbReference>
<dbReference type="InterPro" id="IPR007197">
    <property type="entry name" value="rSAM"/>
</dbReference>
<feature type="domain" description="Radical SAM core" evidence="14">
    <location>
        <begin position="737"/>
        <end position="860"/>
    </location>
</feature>
<reference evidence="15 16" key="1">
    <citation type="submission" date="2024-02" db="EMBL/GenBank/DDBJ databases">
        <authorList>
            <person name="Chen Y."/>
            <person name="Shah S."/>
            <person name="Dougan E. K."/>
            <person name="Thang M."/>
            <person name="Chan C."/>
        </authorList>
    </citation>
    <scope>NUCLEOTIDE SEQUENCE [LARGE SCALE GENOMIC DNA]</scope>
</reference>
<keyword evidence="16" id="KW-1185">Reference proteome</keyword>
<dbReference type="HAMAP" id="MF_01543">
    <property type="entry name" value="FTHFS"/>
    <property type="match status" value="1"/>
</dbReference>
<evidence type="ECO:0000256" key="1">
    <source>
        <dbReference type="ARBA" id="ARBA00001966"/>
    </source>
</evidence>
<dbReference type="PROSITE" id="PS51918">
    <property type="entry name" value="RADICAL_SAM"/>
    <property type="match status" value="1"/>
</dbReference>
<accession>A0ABP0LC85</accession>
<keyword evidence="6 15" id="KW-0436">Ligase</keyword>
<keyword evidence="10" id="KW-0067">ATP-binding</keyword>
<dbReference type="EMBL" id="CAXAMM010015202">
    <property type="protein sequence ID" value="CAK9035739.1"/>
    <property type="molecule type" value="Genomic_DNA"/>
</dbReference>
<dbReference type="PANTHER" id="PTHR10949">
    <property type="entry name" value="LIPOYL SYNTHASE"/>
    <property type="match status" value="1"/>
</dbReference>
<dbReference type="Gene3D" id="3.30.1510.10">
    <property type="entry name" value="Domain 2, N(10)-formyltetrahydrofolate synthetase"/>
    <property type="match status" value="2"/>
</dbReference>
<dbReference type="SFLD" id="SFLDS00029">
    <property type="entry name" value="Radical_SAM"/>
    <property type="match status" value="1"/>
</dbReference>
<dbReference type="Pfam" id="PF01268">
    <property type="entry name" value="FTHFS"/>
    <property type="match status" value="1"/>
</dbReference>
<evidence type="ECO:0000259" key="14">
    <source>
        <dbReference type="PROSITE" id="PS51918"/>
    </source>
</evidence>
<evidence type="ECO:0000256" key="12">
    <source>
        <dbReference type="ARBA" id="ARBA00023014"/>
    </source>
</evidence>
<gene>
    <name evidence="15" type="ORF">SCF082_LOCUS21430</name>
</gene>
<dbReference type="InterPro" id="IPR000559">
    <property type="entry name" value="Formate_THF_ligase"/>
</dbReference>
<evidence type="ECO:0000256" key="3">
    <source>
        <dbReference type="ARBA" id="ARBA00012295"/>
    </source>
</evidence>
<keyword evidence="4" id="KW-0004">4Fe-4S</keyword>
<dbReference type="Gene3D" id="3.40.50.300">
    <property type="entry name" value="P-loop containing nucleotide triphosphate hydrolases"/>
    <property type="match status" value="2"/>
</dbReference>
<keyword evidence="12" id="KW-0411">Iron-sulfur</keyword>
<dbReference type="CDD" id="cd01335">
    <property type="entry name" value="Radical_SAM"/>
    <property type="match status" value="1"/>
</dbReference>
<keyword evidence="7" id="KW-0949">S-adenosyl-L-methionine</keyword>
<evidence type="ECO:0000256" key="4">
    <source>
        <dbReference type="ARBA" id="ARBA00022485"/>
    </source>
</evidence>
<comment type="caution">
    <text evidence="15">The sequence shown here is derived from an EMBL/GenBank/DDBJ whole genome shotgun (WGS) entry which is preliminary data.</text>
</comment>
<dbReference type="Gene3D" id="3.10.410.10">
    <property type="entry name" value="Formyltetrahydrofolate synthetase, domain 3"/>
    <property type="match status" value="1"/>
</dbReference>
<keyword evidence="5" id="KW-0554">One-carbon metabolism</keyword>
<name>A0ABP0LC85_9DINO</name>
<evidence type="ECO:0000313" key="15">
    <source>
        <dbReference type="EMBL" id="CAK9035739.1"/>
    </source>
</evidence>
<evidence type="ECO:0000256" key="10">
    <source>
        <dbReference type="ARBA" id="ARBA00022840"/>
    </source>
</evidence>
<dbReference type="InterPro" id="IPR058240">
    <property type="entry name" value="rSAM_sf"/>
</dbReference>
<dbReference type="GO" id="GO:0016874">
    <property type="term" value="F:ligase activity"/>
    <property type="evidence" value="ECO:0007669"/>
    <property type="project" value="UniProtKB-KW"/>
</dbReference>
<organism evidence="15 16">
    <name type="scientific">Durusdinium trenchii</name>
    <dbReference type="NCBI Taxonomy" id="1381693"/>
    <lineage>
        <taxon>Eukaryota</taxon>
        <taxon>Sar</taxon>
        <taxon>Alveolata</taxon>
        <taxon>Dinophyceae</taxon>
        <taxon>Suessiales</taxon>
        <taxon>Symbiodiniaceae</taxon>
        <taxon>Durusdinium</taxon>
    </lineage>
</organism>
<dbReference type="PROSITE" id="PS00721">
    <property type="entry name" value="FTHFS_1"/>
    <property type="match status" value="1"/>
</dbReference>
<evidence type="ECO:0000256" key="9">
    <source>
        <dbReference type="ARBA" id="ARBA00022741"/>
    </source>
</evidence>
<comment type="cofactor">
    <cofactor evidence="1">
        <name>[4Fe-4S] cluster</name>
        <dbReference type="ChEBI" id="CHEBI:49883"/>
    </cofactor>
</comment>
<evidence type="ECO:0000256" key="7">
    <source>
        <dbReference type="ARBA" id="ARBA00022691"/>
    </source>
</evidence>
<dbReference type="Proteomes" id="UP001642464">
    <property type="component" value="Unassembled WGS sequence"/>
</dbReference>
<sequence>MWCRPLAAAAAPVVWSLRPEREVKCCPTARPVKPVSPVPSDIDIAQSDVFSYGPYKGKINLNIWSKLKDKPNGHYVVVCGINPTPLGEGKSTTTVGLSQALGAFLGQKVLTNIRQPSMGPTFGIKGGAAGGGYAQCFPMEDFNLHMTGDIHAITAAHNLFAAAIDTRYYHENSSSAKGIWNRLCPVDKNGKREFEPTMYARLEKLGLGHKKENPDLLTEEEIEKFCILDIDPDTITWKRVTDCSDKYLRKVEIGLSPSEFSKKKNEQMKRTSSYGITVSSEIMAILALATDLKDLRSRLGKMICCYSKKGEPITADDFGITGALAVLMMDALPPNTMQTLEGTPALVHAGPFANIAHGNSSIISDLIGLKLVGKDGYVLTEAGFGSDMGGEKFFNIKCYYSGLKPDCAVIVCSVRALKLHSCEAPKIVAGQTPAKEYREENLDLVEKGCANLIAHIQNVRKHGVKAVVAINRFGTDTDAELALVKKIAEENGAFAAVVAEHHAKGGAGATALGEAVMAACKTPSDFKFLYDAKKDSIKSKILKVVQEVYGGADVKYSDDAKKLGDSDERPSGRVDDWDGARRRSRLRPDGAPKGFTITVQDMYVSAGAGFIVVSLGDITFMPGLPIKPAYYKIDLDFTQDPPRVVRATRRRRYAAGQCATAALEDCQCPETQNCCSLHVACGWPHLGGLHAEAELHSQASAGDAEAALAEDGESELDARRNRAVCQEARCPNAGECWSGGTATVMIMGDTCTRGCRFCSVATSRTPPPPDAEEPRKVAEAVTRWGVDYIVLTMVDRDDMADQGASHVAATVRELKQRQPDIKVETLIGDFQGKLDLLEEVLESGMDVFAHNVETVGAPGS</sequence>
<evidence type="ECO:0000256" key="2">
    <source>
        <dbReference type="ARBA" id="ARBA00004777"/>
    </source>
</evidence>
<dbReference type="InterPro" id="IPR003698">
    <property type="entry name" value="Lipoyl_synth"/>
</dbReference>
<dbReference type="SUPFAM" id="SSF52540">
    <property type="entry name" value="P-loop containing nucleoside triphosphate hydrolases"/>
    <property type="match status" value="1"/>
</dbReference>